<keyword evidence="1" id="KW-1133">Transmembrane helix</keyword>
<reference evidence="2 3" key="1">
    <citation type="submission" date="2016-10" db="EMBL/GenBank/DDBJ databases">
        <title>Draft Genome sequence of Alkanindiges sp. strain H1.</title>
        <authorList>
            <person name="Subhash Y."/>
            <person name="Lee S."/>
        </authorList>
    </citation>
    <scope>NUCLEOTIDE SEQUENCE [LARGE SCALE GENOMIC DNA]</scope>
    <source>
        <strain evidence="2 3">H1</strain>
    </source>
</reference>
<keyword evidence="3" id="KW-1185">Reference proteome</keyword>
<dbReference type="EMBL" id="MLCN01000053">
    <property type="protein sequence ID" value="ONG37400.1"/>
    <property type="molecule type" value="Genomic_DNA"/>
</dbReference>
<feature type="transmembrane region" description="Helical" evidence="1">
    <location>
        <begin position="20"/>
        <end position="38"/>
    </location>
</feature>
<evidence type="ECO:0000313" key="2">
    <source>
        <dbReference type="EMBL" id="ONG37400.1"/>
    </source>
</evidence>
<gene>
    <name evidence="2" type="ORF">BKE30_14380</name>
</gene>
<keyword evidence="1" id="KW-0472">Membrane</keyword>
<name>A0A1S8CSE2_9GAMM</name>
<accession>A0A1S8CSE2</accession>
<dbReference type="STRING" id="1907941.BKE30_14380"/>
<evidence type="ECO:0000313" key="3">
    <source>
        <dbReference type="Proteomes" id="UP000192132"/>
    </source>
</evidence>
<comment type="caution">
    <text evidence="2">The sequence shown here is derived from an EMBL/GenBank/DDBJ whole genome shotgun (WGS) entry which is preliminary data.</text>
</comment>
<dbReference type="AlphaFoldDB" id="A0A1S8CSE2"/>
<proteinExistence type="predicted"/>
<organism evidence="2 3">
    <name type="scientific">Alkanindiges hydrocarboniclasticus</name>
    <dbReference type="NCBI Taxonomy" id="1907941"/>
    <lineage>
        <taxon>Bacteria</taxon>
        <taxon>Pseudomonadati</taxon>
        <taxon>Pseudomonadota</taxon>
        <taxon>Gammaproteobacteria</taxon>
        <taxon>Moraxellales</taxon>
        <taxon>Moraxellaceae</taxon>
        <taxon>Alkanindiges</taxon>
    </lineage>
</organism>
<protein>
    <submittedName>
        <fullName evidence="2">Uncharacterized protein</fullName>
    </submittedName>
</protein>
<sequence length="60" mass="6859">MVLTVHIHQQFSGHPVYIKFANSLMITGVFLILAITVMEVNRLRHKIWLASSIVLKSREA</sequence>
<evidence type="ECO:0000256" key="1">
    <source>
        <dbReference type="SAM" id="Phobius"/>
    </source>
</evidence>
<keyword evidence="1" id="KW-0812">Transmembrane</keyword>
<dbReference type="Proteomes" id="UP000192132">
    <property type="component" value="Unassembled WGS sequence"/>
</dbReference>